<dbReference type="EMBL" id="ML976615">
    <property type="protein sequence ID" value="KAF1848765.1"/>
    <property type="molecule type" value="Genomic_DNA"/>
</dbReference>
<evidence type="ECO:0008006" key="5">
    <source>
        <dbReference type="Google" id="ProtNLM"/>
    </source>
</evidence>
<gene>
    <name evidence="3" type="ORF">K460DRAFT_80718</name>
</gene>
<name>A0A9P4LB71_9PLEO</name>
<dbReference type="PROSITE" id="PS51257">
    <property type="entry name" value="PROKAR_LIPOPROTEIN"/>
    <property type="match status" value="1"/>
</dbReference>
<feature type="chain" id="PRO_5040175398" description="GPI anchored protein" evidence="2">
    <location>
        <begin position="18"/>
        <end position="219"/>
    </location>
</feature>
<dbReference type="GeneID" id="63855962"/>
<feature type="compositionally biased region" description="Low complexity" evidence="1">
    <location>
        <begin position="154"/>
        <end position="188"/>
    </location>
</feature>
<dbReference type="OrthoDB" id="4991875at2759"/>
<dbReference type="RefSeq" id="XP_040791328.1">
    <property type="nucleotide sequence ID" value="XM_040938705.1"/>
</dbReference>
<organism evidence="3 4">
    <name type="scientific">Cucurbitaria berberidis CBS 394.84</name>
    <dbReference type="NCBI Taxonomy" id="1168544"/>
    <lineage>
        <taxon>Eukaryota</taxon>
        <taxon>Fungi</taxon>
        <taxon>Dikarya</taxon>
        <taxon>Ascomycota</taxon>
        <taxon>Pezizomycotina</taxon>
        <taxon>Dothideomycetes</taxon>
        <taxon>Pleosporomycetidae</taxon>
        <taxon>Pleosporales</taxon>
        <taxon>Pleosporineae</taxon>
        <taxon>Cucurbitariaceae</taxon>
        <taxon>Cucurbitaria</taxon>
    </lineage>
</organism>
<dbReference type="Proteomes" id="UP000800039">
    <property type="component" value="Unassembled WGS sequence"/>
</dbReference>
<dbReference type="AlphaFoldDB" id="A0A9P4LB71"/>
<dbReference type="PANTHER" id="PTHR40640">
    <property type="entry name" value="ANCHORED GLYCOPROTEIN, PUTATIVE (AFU_ORTHOLOGUE AFUA_8G04860)-RELATED"/>
    <property type="match status" value="1"/>
</dbReference>
<dbReference type="PANTHER" id="PTHR40640:SF1">
    <property type="entry name" value="ANCHORED GLYCOPROTEIN, PUTATIVE (AFU_ORTHOLOGUE AFUA_8G04860)-RELATED"/>
    <property type="match status" value="1"/>
</dbReference>
<evidence type="ECO:0000313" key="4">
    <source>
        <dbReference type="Proteomes" id="UP000800039"/>
    </source>
</evidence>
<evidence type="ECO:0000256" key="1">
    <source>
        <dbReference type="SAM" id="MobiDB-lite"/>
    </source>
</evidence>
<sequence length="219" mass="21307">MRQSIAIISLLASSACAQEVVSFYYPGGQEGVTPVATIQSVNPSTTEFRVACPTGVDSSDCGYGPGINYTVISKTRYQAVMSAGPVSVSFGCDYNTQAVEMTCTVDQKGGNDNTDGPATAILSSSEIAFISATVVEGASLLSGGGSVSATQAPKSTGAAASTSGSATASGSSAAKSQASGSATQTGSGAAASSTGAAARFGVEGSALLALAGAAALNVW</sequence>
<keyword evidence="4" id="KW-1185">Reference proteome</keyword>
<accession>A0A9P4LB71</accession>
<comment type="caution">
    <text evidence="3">The sequence shown here is derived from an EMBL/GenBank/DDBJ whole genome shotgun (WGS) entry which is preliminary data.</text>
</comment>
<reference evidence="3" key="1">
    <citation type="submission" date="2020-01" db="EMBL/GenBank/DDBJ databases">
        <authorList>
            <consortium name="DOE Joint Genome Institute"/>
            <person name="Haridas S."/>
            <person name="Albert R."/>
            <person name="Binder M."/>
            <person name="Bloem J."/>
            <person name="Labutti K."/>
            <person name="Salamov A."/>
            <person name="Andreopoulos B."/>
            <person name="Baker S.E."/>
            <person name="Barry K."/>
            <person name="Bills G."/>
            <person name="Bluhm B.H."/>
            <person name="Cannon C."/>
            <person name="Castanera R."/>
            <person name="Culley D.E."/>
            <person name="Daum C."/>
            <person name="Ezra D."/>
            <person name="Gonzalez J.B."/>
            <person name="Henrissat B."/>
            <person name="Kuo A."/>
            <person name="Liang C."/>
            <person name="Lipzen A."/>
            <person name="Lutzoni F."/>
            <person name="Magnuson J."/>
            <person name="Mondo S."/>
            <person name="Nolan M."/>
            <person name="Ohm R."/>
            <person name="Pangilinan J."/>
            <person name="Park H.-J."/>
            <person name="Ramirez L."/>
            <person name="Alfaro M."/>
            <person name="Sun H."/>
            <person name="Tritt A."/>
            <person name="Yoshinaga Y."/>
            <person name="Zwiers L.-H."/>
            <person name="Turgeon B.G."/>
            <person name="Goodwin S.B."/>
            <person name="Spatafora J.W."/>
            <person name="Crous P.W."/>
            <person name="Grigoriev I.V."/>
        </authorList>
    </citation>
    <scope>NUCLEOTIDE SEQUENCE</scope>
    <source>
        <strain evidence="3">CBS 394.84</strain>
    </source>
</reference>
<protein>
    <recommendedName>
        <fullName evidence="5">GPI anchored protein</fullName>
    </recommendedName>
</protein>
<evidence type="ECO:0000256" key="2">
    <source>
        <dbReference type="SAM" id="SignalP"/>
    </source>
</evidence>
<proteinExistence type="predicted"/>
<feature type="signal peptide" evidence="2">
    <location>
        <begin position="1"/>
        <end position="17"/>
    </location>
</feature>
<feature type="region of interest" description="Disordered" evidence="1">
    <location>
        <begin position="151"/>
        <end position="188"/>
    </location>
</feature>
<evidence type="ECO:0000313" key="3">
    <source>
        <dbReference type="EMBL" id="KAF1848765.1"/>
    </source>
</evidence>
<keyword evidence="2" id="KW-0732">Signal</keyword>